<dbReference type="InterPro" id="IPR050680">
    <property type="entry name" value="YpeA/RimI_acetyltransf"/>
</dbReference>
<evidence type="ECO:0000313" key="7">
    <source>
        <dbReference type="EMBL" id="AQQ69602.1"/>
    </source>
</evidence>
<evidence type="ECO:0000313" key="8">
    <source>
        <dbReference type="Proteomes" id="UP000188219"/>
    </source>
</evidence>
<dbReference type="CDD" id="cd04301">
    <property type="entry name" value="NAT_SF"/>
    <property type="match status" value="1"/>
</dbReference>
<proteinExistence type="inferred from homology"/>
<dbReference type="PANTHER" id="PTHR43420:SF44">
    <property type="entry name" value="ACETYLTRANSFERASE YPEA"/>
    <property type="match status" value="1"/>
</dbReference>
<dbReference type="PANTHER" id="PTHR43420">
    <property type="entry name" value="ACETYLTRANSFERASE"/>
    <property type="match status" value="1"/>
</dbReference>
<dbReference type="SUPFAM" id="SSF55729">
    <property type="entry name" value="Acyl-CoA N-acyltransferases (Nat)"/>
    <property type="match status" value="1"/>
</dbReference>
<evidence type="ECO:0000259" key="6">
    <source>
        <dbReference type="PROSITE" id="PS51186"/>
    </source>
</evidence>
<dbReference type="AlphaFoldDB" id="A0A1Q2MBI7"/>
<dbReference type="EMBL" id="CP019650">
    <property type="protein sequence ID" value="AQQ69602.1"/>
    <property type="molecule type" value="Genomic_DNA"/>
</dbReference>
<dbReference type="eggNOG" id="COG0456">
    <property type="taxonomic scope" value="Bacteria"/>
</dbReference>
<organism evidence="7 8">
    <name type="scientific">Microbulbifer agarilyticus</name>
    <dbReference type="NCBI Taxonomy" id="260552"/>
    <lineage>
        <taxon>Bacteria</taxon>
        <taxon>Pseudomonadati</taxon>
        <taxon>Pseudomonadota</taxon>
        <taxon>Gammaproteobacteria</taxon>
        <taxon>Cellvibrionales</taxon>
        <taxon>Microbulbiferaceae</taxon>
        <taxon>Microbulbifer</taxon>
    </lineage>
</organism>
<dbReference type="PROSITE" id="PS51186">
    <property type="entry name" value="GNAT"/>
    <property type="match status" value="1"/>
</dbReference>
<reference evidence="7" key="1">
    <citation type="submission" date="2017-02" db="EMBL/GenBank/DDBJ databases">
        <title>Genome of Microbulbifer agarilyticus GP101.</title>
        <authorList>
            <person name="Jung J."/>
            <person name="Bae S.S."/>
            <person name="Baek K."/>
        </authorList>
    </citation>
    <scope>NUCLEOTIDE SEQUENCE [LARGE SCALE GENOMIC DNA]</scope>
    <source>
        <strain evidence="7">GP101</strain>
    </source>
</reference>
<dbReference type="EC" id="2.3.1.266" evidence="5"/>
<dbReference type="NCBIfam" id="TIGR01575">
    <property type="entry name" value="rimI"/>
    <property type="match status" value="1"/>
</dbReference>
<evidence type="ECO:0000256" key="4">
    <source>
        <dbReference type="ARBA" id="ARBA00023315"/>
    </source>
</evidence>
<evidence type="ECO:0000256" key="5">
    <source>
        <dbReference type="RuleBase" id="RU363094"/>
    </source>
</evidence>
<dbReference type="Pfam" id="PF00583">
    <property type="entry name" value="Acetyltransf_1"/>
    <property type="match status" value="1"/>
</dbReference>
<keyword evidence="4" id="KW-0012">Acyltransferase</keyword>
<sequence length="137" mass="15424">MLARGAHSHPWSAQQYRDSLSSGHRCWVLRVPEVVDEPLSGLVACCVTSRLFDEIEVFDVAVAPEWQNRGVGTQLLQRVLAQCPDDVARVLLEVRASNRSARALYHKLGFSEDGRRKNYYPKSDGTREDALLMSLIL</sequence>
<dbReference type="InterPro" id="IPR016181">
    <property type="entry name" value="Acyl_CoA_acyltransferase"/>
</dbReference>
<comment type="subcellular location">
    <subcellularLocation>
        <location evidence="5">Cytoplasm</location>
    </subcellularLocation>
</comment>
<evidence type="ECO:0000256" key="1">
    <source>
        <dbReference type="ARBA" id="ARBA00005395"/>
    </source>
</evidence>
<keyword evidence="3" id="KW-0808">Transferase</keyword>
<dbReference type="KEGG" id="maga:Mag101_14325"/>
<accession>A0A1Q2MBI7</accession>
<gene>
    <name evidence="7" type="ORF">Mag101_14325</name>
</gene>
<keyword evidence="8" id="KW-1185">Reference proteome</keyword>
<protein>
    <recommendedName>
        <fullName evidence="5">[Ribosomal protein bS18]-alanine N-acetyltransferase</fullName>
        <ecNumber evidence="5">2.3.1.266</ecNumber>
    </recommendedName>
</protein>
<name>A0A1Q2MBI7_9GAMM</name>
<dbReference type="GO" id="GO:0005737">
    <property type="term" value="C:cytoplasm"/>
    <property type="evidence" value="ECO:0007669"/>
    <property type="project" value="UniProtKB-SubCell"/>
</dbReference>
<dbReference type="InterPro" id="IPR000182">
    <property type="entry name" value="GNAT_dom"/>
</dbReference>
<dbReference type="InterPro" id="IPR006464">
    <property type="entry name" value="AcTrfase_RimI/Ard1"/>
</dbReference>
<evidence type="ECO:0000256" key="3">
    <source>
        <dbReference type="ARBA" id="ARBA00022679"/>
    </source>
</evidence>
<comment type="catalytic activity">
    <reaction evidence="5">
        <text>N-terminal L-alanyl-[ribosomal protein bS18] + acetyl-CoA = N-terminal N(alpha)-acetyl-L-alanyl-[ribosomal protein bS18] + CoA + H(+)</text>
        <dbReference type="Rhea" id="RHEA:43756"/>
        <dbReference type="Rhea" id="RHEA-COMP:10676"/>
        <dbReference type="Rhea" id="RHEA-COMP:10677"/>
        <dbReference type="ChEBI" id="CHEBI:15378"/>
        <dbReference type="ChEBI" id="CHEBI:57287"/>
        <dbReference type="ChEBI" id="CHEBI:57288"/>
        <dbReference type="ChEBI" id="CHEBI:64718"/>
        <dbReference type="ChEBI" id="CHEBI:83683"/>
        <dbReference type="EC" id="2.3.1.266"/>
    </reaction>
</comment>
<keyword evidence="2 5" id="KW-0963">Cytoplasm</keyword>
<evidence type="ECO:0000256" key="2">
    <source>
        <dbReference type="ARBA" id="ARBA00022490"/>
    </source>
</evidence>
<feature type="domain" description="N-acetyltransferase" evidence="6">
    <location>
        <begin position="1"/>
        <end position="137"/>
    </location>
</feature>
<comment type="similarity">
    <text evidence="1 5">Belongs to the acetyltransferase family. RimI subfamily.</text>
</comment>
<dbReference type="GO" id="GO:0008999">
    <property type="term" value="F:protein-N-terminal-alanine acetyltransferase activity"/>
    <property type="evidence" value="ECO:0007669"/>
    <property type="project" value="UniProtKB-EC"/>
</dbReference>
<dbReference type="STRING" id="260552.Mag101_14325"/>
<dbReference type="Proteomes" id="UP000188219">
    <property type="component" value="Chromosome"/>
</dbReference>
<comment type="function">
    <text evidence="5">Acetylates the N-terminal alanine of ribosomal protein bS18.</text>
</comment>
<dbReference type="Gene3D" id="3.40.630.30">
    <property type="match status" value="1"/>
</dbReference>